<evidence type="ECO:0000313" key="1">
    <source>
        <dbReference type="EMBL" id="UYV64132.1"/>
    </source>
</evidence>
<dbReference type="InterPro" id="IPR052709">
    <property type="entry name" value="Transposase-MT_Hybrid"/>
</dbReference>
<name>A0ABY6K6E8_9ARAC</name>
<sequence length="263" mass="30101">MNEAYDDEKLSPTQVYFWYKRFKDGRKSIADDSKSGRPLTSITDRNIGQVGDLIVADRNITIDNISEIPGISCGSCQKIIGDNLNMIKLCGYFLTKFNRSTKRNQIINLKIFNYSENNYYDFSKPIITGDVKHGAFFLIHKPKNNHSNGTHQVLQGGRKFVLTSPEEKFKSRDVSFGIGIPIFRFIYIEEMSFAVVVSYEEPQMSPYISITAVAMSFIFALHWKMGAVCYVSHLGPEFGKIFQGSRWDRRKVWSDFSPPPQKC</sequence>
<organism evidence="1 2">
    <name type="scientific">Cordylochernes scorpioides</name>
    <dbReference type="NCBI Taxonomy" id="51811"/>
    <lineage>
        <taxon>Eukaryota</taxon>
        <taxon>Metazoa</taxon>
        <taxon>Ecdysozoa</taxon>
        <taxon>Arthropoda</taxon>
        <taxon>Chelicerata</taxon>
        <taxon>Arachnida</taxon>
        <taxon>Pseudoscorpiones</taxon>
        <taxon>Cheliferoidea</taxon>
        <taxon>Chernetidae</taxon>
        <taxon>Cordylochernes</taxon>
    </lineage>
</organism>
<evidence type="ECO:0000313" key="2">
    <source>
        <dbReference type="Proteomes" id="UP001235939"/>
    </source>
</evidence>
<accession>A0ABY6K6E8</accession>
<evidence type="ECO:0008006" key="3">
    <source>
        <dbReference type="Google" id="ProtNLM"/>
    </source>
</evidence>
<gene>
    <name evidence="1" type="ORF">LAZ67_2006651</name>
</gene>
<proteinExistence type="predicted"/>
<dbReference type="EMBL" id="CP092864">
    <property type="protein sequence ID" value="UYV64132.1"/>
    <property type="molecule type" value="Genomic_DNA"/>
</dbReference>
<keyword evidence="2" id="KW-1185">Reference proteome</keyword>
<dbReference type="Proteomes" id="UP001235939">
    <property type="component" value="Chromosome 02"/>
</dbReference>
<reference evidence="1 2" key="1">
    <citation type="submission" date="2022-01" db="EMBL/GenBank/DDBJ databases">
        <title>A chromosomal length assembly of Cordylochernes scorpioides.</title>
        <authorList>
            <person name="Zeh D."/>
            <person name="Zeh J."/>
        </authorList>
    </citation>
    <scope>NUCLEOTIDE SEQUENCE [LARGE SCALE GENOMIC DNA]</scope>
    <source>
        <strain evidence="1">IN4F17</strain>
        <tissue evidence="1">Whole Body</tissue>
    </source>
</reference>
<protein>
    <recommendedName>
        <fullName evidence="3">Mos1 transposase HTH domain-containing protein</fullName>
    </recommendedName>
</protein>
<dbReference type="PANTHER" id="PTHR46060:SF1">
    <property type="entry name" value="MARINER MOS1 TRANSPOSASE-LIKE PROTEIN"/>
    <property type="match status" value="1"/>
</dbReference>
<dbReference type="PANTHER" id="PTHR46060">
    <property type="entry name" value="MARINER MOS1 TRANSPOSASE-LIKE PROTEIN"/>
    <property type="match status" value="1"/>
</dbReference>